<dbReference type="GO" id="GO:0005524">
    <property type="term" value="F:ATP binding"/>
    <property type="evidence" value="ECO:0007669"/>
    <property type="project" value="UniProtKB-KW"/>
</dbReference>
<dbReference type="SUPFAM" id="SSF52540">
    <property type="entry name" value="P-loop containing nucleoside triphosphate hydrolases"/>
    <property type="match status" value="1"/>
</dbReference>
<dbReference type="EMBL" id="CP145316">
    <property type="protein sequence ID" value="XAM17127.1"/>
    <property type="molecule type" value="Genomic_DNA"/>
</dbReference>
<reference evidence="3 4" key="1">
    <citation type="submission" date="2024-02" db="EMBL/GenBank/DDBJ databases">
        <title>Genome and pathogenicity analysis of Helicobacter mastomyrinus isolated from mice.</title>
        <authorList>
            <person name="Zhu L."/>
        </authorList>
    </citation>
    <scope>NUCLEOTIDE SEQUENCE [LARGE SCALE GENOMIC DNA]</scope>
    <source>
        <strain evidence="3 4">Hm-17</strain>
    </source>
</reference>
<accession>A0ABZ3F3Q6</accession>
<keyword evidence="1" id="KW-0813">Transport</keyword>
<dbReference type="PANTHER" id="PTHR42781">
    <property type="entry name" value="SPERMIDINE/PUTRESCINE IMPORT ATP-BINDING PROTEIN POTA"/>
    <property type="match status" value="1"/>
</dbReference>
<dbReference type="RefSeq" id="WP_295700259.1">
    <property type="nucleotide sequence ID" value="NZ_CP145316.1"/>
</dbReference>
<evidence type="ECO:0000313" key="3">
    <source>
        <dbReference type="EMBL" id="XAM17127.1"/>
    </source>
</evidence>
<feature type="domain" description="ABC transporter" evidence="2">
    <location>
        <begin position="18"/>
        <end position="87"/>
    </location>
</feature>
<evidence type="ECO:0000313" key="4">
    <source>
        <dbReference type="Proteomes" id="UP001434737"/>
    </source>
</evidence>
<evidence type="ECO:0000259" key="2">
    <source>
        <dbReference type="Pfam" id="PF00005"/>
    </source>
</evidence>
<organism evidence="3 4">
    <name type="scientific">Helicobacter mastomyrinus</name>
    <dbReference type="NCBI Taxonomy" id="287948"/>
    <lineage>
        <taxon>Bacteria</taxon>
        <taxon>Pseudomonadati</taxon>
        <taxon>Campylobacterota</taxon>
        <taxon>Epsilonproteobacteria</taxon>
        <taxon>Campylobacterales</taxon>
        <taxon>Helicobacteraceae</taxon>
        <taxon>Helicobacter</taxon>
    </lineage>
</organism>
<dbReference type="InterPro" id="IPR050093">
    <property type="entry name" value="ABC_SmlMolc_Importer"/>
</dbReference>
<dbReference type="PANTHER" id="PTHR42781:SF4">
    <property type="entry name" value="SPERMIDINE_PUTRESCINE IMPORT ATP-BINDING PROTEIN POTA"/>
    <property type="match status" value="1"/>
</dbReference>
<proteinExistence type="predicted"/>
<dbReference type="Proteomes" id="UP001434737">
    <property type="component" value="Chromosome"/>
</dbReference>
<dbReference type="Gene3D" id="3.40.50.300">
    <property type="entry name" value="P-loop containing nucleotide triphosphate hydrolases"/>
    <property type="match status" value="1"/>
</dbReference>
<evidence type="ECO:0000256" key="1">
    <source>
        <dbReference type="ARBA" id="ARBA00022448"/>
    </source>
</evidence>
<keyword evidence="4" id="KW-1185">Reference proteome</keyword>
<dbReference type="InterPro" id="IPR003439">
    <property type="entry name" value="ABC_transporter-like_ATP-bd"/>
</dbReference>
<dbReference type="InterPro" id="IPR027417">
    <property type="entry name" value="P-loop_NTPase"/>
</dbReference>
<protein>
    <submittedName>
        <fullName evidence="3">ATP-binding cassette domain-containing protein</fullName>
    </submittedName>
</protein>
<sequence>MIAIKHLSQSFHQRQIPNNINLDIKRDEFFALIGTSGCGKRTLLNIIGGFEDFNDGILSINGRPFFHRANLINCIKIFQEYALLPWCNALGNVSFALLGKGFSAIQARQKA</sequence>
<dbReference type="Pfam" id="PF00005">
    <property type="entry name" value="ABC_tran"/>
    <property type="match status" value="1"/>
</dbReference>
<name>A0ABZ3F3Q6_9HELI</name>
<keyword evidence="3" id="KW-0547">Nucleotide-binding</keyword>
<keyword evidence="3" id="KW-0067">ATP-binding</keyword>
<gene>
    <name evidence="3" type="ORF">V3I05_05380</name>
</gene>